<comment type="caution">
    <text evidence="10">The sequence shown here is derived from an EMBL/GenBank/DDBJ whole genome shotgun (WGS) entry which is preliminary data.</text>
</comment>
<keyword evidence="5" id="KW-0843">Virulence</keyword>
<dbReference type="Proteomes" id="UP001174694">
    <property type="component" value="Unassembled WGS sequence"/>
</dbReference>
<evidence type="ECO:0000256" key="9">
    <source>
        <dbReference type="SAM" id="Phobius"/>
    </source>
</evidence>
<keyword evidence="7" id="KW-0325">Glycoprotein</keyword>
<dbReference type="GO" id="GO:0016020">
    <property type="term" value="C:membrane"/>
    <property type="evidence" value="ECO:0007669"/>
    <property type="project" value="UniProtKB-SubCell"/>
</dbReference>
<organism evidence="10 11">
    <name type="scientific">Pleurostoma richardsiae</name>
    <dbReference type="NCBI Taxonomy" id="41990"/>
    <lineage>
        <taxon>Eukaryota</taxon>
        <taxon>Fungi</taxon>
        <taxon>Dikarya</taxon>
        <taxon>Ascomycota</taxon>
        <taxon>Pezizomycotina</taxon>
        <taxon>Sordariomycetes</taxon>
        <taxon>Sordariomycetidae</taxon>
        <taxon>Calosphaeriales</taxon>
        <taxon>Pleurostomataceae</taxon>
        <taxon>Pleurostoma</taxon>
    </lineage>
</organism>
<evidence type="ECO:0000256" key="8">
    <source>
        <dbReference type="ARBA" id="ARBA00035112"/>
    </source>
</evidence>
<dbReference type="AlphaFoldDB" id="A0AA38RNX0"/>
<dbReference type="GO" id="GO:0043386">
    <property type="term" value="P:mycotoxin biosynthetic process"/>
    <property type="evidence" value="ECO:0007669"/>
    <property type="project" value="InterPro"/>
</dbReference>
<dbReference type="InterPro" id="IPR021765">
    <property type="entry name" value="UstYa-like"/>
</dbReference>
<comment type="pathway">
    <text evidence="2">Mycotoxin biosynthesis.</text>
</comment>
<protein>
    <submittedName>
        <fullName evidence="10">Tat pathway signal sequence</fullName>
    </submittedName>
</protein>
<gene>
    <name evidence="10" type="ORF">NKR23_g6597</name>
</gene>
<dbReference type="PANTHER" id="PTHR33365">
    <property type="entry name" value="YALI0B05434P"/>
    <property type="match status" value="1"/>
</dbReference>
<evidence type="ECO:0000256" key="2">
    <source>
        <dbReference type="ARBA" id="ARBA00004685"/>
    </source>
</evidence>
<name>A0AA38RNX0_9PEZI</name>
<dbReference type="EMBL" id="JANBVO010000019">
    <property type="protein sequence ID" value="KAJ9143374.1"/>
    <property type="molecule type" value="Genomic_DNA"/>
</dbReference>
<sequence>MPSFLSTSKSYIALPKTESFHSPPSHEEETEKQRQRARSRWILSFWVGTAVFFAALSALLGVRLHQMTSKGSFSKGFKYELAPAKHLIEIEERQFDGSPRFLDDGTEYVPEPDDGRPRPQYIGQPSRAIDHEWALLHWGRFFLLTEEEARDAWGPGYKDFWSPKHGGYVAALEVMHTLHCLDHLRKAYYPEIYPADSAIHGTMHRDHCLDHLRQMVMCNSDLTPIPSRYYIGIDQNYIDSSEQPHTCRNWPKVRDWVSARFNGSLAVPPAEGTVIDDEWH</sequence>
<keyword evidence="11" id="KW-1185">Reference proteome</keyword>
<evidence type="ECO:0000256" key="6">
    <source>
        <dbReference type="ARBA" id="ARBA00023136"/>
    </source>
</evidence>
<keyword evidence="4 9" id="KW-1133">Transmembrane helix</keyword>
<evidence type="ECO:0000313" key="11">
    <source>
        <dbReference type="Proteomes" id="UP001174694"/>
    </source>
</evidence>
<dbReference type="Pfam" id="PF11807">
    <property type="entry name" value="UstYa"/>
    <property type="match status" value="1"/>
</dbReference>
<feature type="transmembrane region" description="Helical" evidence="9">
    <location>
        <begin position="41"/>
        <end position="62"/>
    </location>
</feature>
<comment type="similarity">
    <text evidence="8">Belongs to the ustYa family.</text>
</comment>
<comment type="subcellular location">
    <subcellularLocation>
        <location evidence="1">Membrane</location>
        <topology evidence="1">Single-pass membrane protein</topology>
    </subcellularLocation>
</comment>
<evidence type="ECO:0000256" key="3">
    <source>
        <dbReference type="ARBA" id="ARBA00022692"/>
    </source>
</evidence>
<evidence type="ECO:0000256" key="1">
    <source>
        <dbReference type="ARBA" id="ARBA00004167"/>
    </source>
</evidence>
<accession>A0AA38RNX0</accession>
<reference evidence="10" key="1">
    <citation type="submission" date="2022-07" db="EMBL/GenBank/DDBJ databases">
        <title>Fungi with potential for degradation of polypropylene.</title>
        <authorList>
            <person name="Gostincar C."/>
        </authorList>
    </citation>
    <scope>NUCLEOTIDE SEQUENCE</scope>
    <source>
        <strain evidence="10">EXF-13308</strain>
    </source>
</reference>
<evidence type="ECO:0000313" key="10">
    <source>
        <dbReference type="EMBL" id="KAJ9143374.1"/>
    </source>
</evidence>
<proteinExistence type="inferred from homology"/>
<evidence type="ECO:0000256" key="7">
    <source>
        <dbReference type="ARBA" id="ARBA00023180"/>
    </source>
</evidence>
<evidence type="ECO:0000256" key="5">
    <source>
        <dbReference type="ARBA" id="ARBA00023026"/>
    </source>
</evidence>
<keyword evidence="3 9" id="KW-0812">Transmembrane</keyword>
<evidence type="ECO:0000256" key="4">
    <source>
        <dbReference type="ARBA" id="ARBA00022989"/>
    </source>
</evidence>
<keyword evidence="6 9" id="KW-0472">Membrane</keyword>
<dbReference type="PANTHER" id="PTHR33365:SF4">
    <property type="entry name" value="CYCLOCHLOROTINE BIOSYNTHESIS PROTEIN O"/>
    <property type="match status" value="1"/>
</dbReference>